<gene>
    <name evidence="1" type="ORF">TR93133</name>
</gene>
<accession>A0A0X3PFJ3</accession>
<proteinExistence type="predicted"/>
<reference evidence="1" key="1">
    <citation type="submission" date="2016-01" db="EMBL/GenBank/DDBJ databases">
        <title>Reference transcriptome for the parasite Schistocephalus solidus: insights into the molecular evolution of parasitism.</title>
        <authorList>
            <person name="Hebert F.O."/>
            <person name="Grambauer S."/>
            <person name="Barber I."/>
            <person name="Landry C.R."/>
            <person name="Aubin-Horth N."/>
        </authorList>
    </citation>
    <scope>NUCLEOTIDE SEQUENCE</scope>
</reference>
<dbReference type="EMBL" id="GEEE01012787">
    <property type="protein sequence ID" value="JAP50438.1"/>
    <property type="molecule type" value="Transcribed_RNA"/>
</dbReference>
<name>A0A0X3PFJ3_SCHSO</name>
<dbReference type="AlphaFoldDB" id="A0A0X3PFJ3"/>
<sequence>MTTIDRQAADPCVRPEWSDKPGFWDPLAVVEVCIPILAREVYPANHTIHSERPSALHTRTVEHPKKLCRGISMYLEAWQHTEGIEKAVQRYIYYPCQMELEETVMNKPERALAFILAYLKYRGPFFTWVMRNGEDGVATGRCLSTHAQFMLTHLPDLDFSAAIHIGRHLNYLLAVSHGHNIHYLKSIIAKVWGPLYLHVELERVTYPMKRLSEPEKVQLATEVFSRMLETVTWSSLKPFEGVRRNIPQDRHARLIRYENVTGQYVQDQLKEPKFNGTNIGDLMHNAAIQQAMKKDHMRAQEPCSSQWNTTEPFMKSEEVCQDIKGYCQTEKIAVQPCRAQAKPTVPFPPDQCQISHGMHYQKEKRP</sequence>
<evidence type="ECO:0000313" key="1">
    <source>
        <dbReference type="EMBL" id="JAP50438.1"/>
    </source>
</evidence>
<protein>
    <submittedName>
        <fullName evidence="1">Uncharacterized protein</fullName>
    </submittedName>
</protein>
<organism evidence="1">
    <name type="scientific">Schistocephalus solidus</name>
    <name type="common">Tapeworm</name>
    <dbReference type="NCBI Taxonomy" id="70667"/>
    <lineage>
        <taxon>Eukaryota</taxon>
        <taxon>Metazoa</taxon>
        <taxon>Spiralia</taxon>
        <taxon>Lophotrochozoa</taxon>
        <taxon>Platyhelminthes</taxon>
        <taxon>Cestoda</taxon>
        <taxon>Eucestoda</taxon>
        <taxon>Diphyllobothriidea</taxon>
        <taxon>Diphyllobothriidae</taxon>
        <taxon>Schistocephalus</taxon>
    </lineage>
</organism>